<keyword evidence="3" id="KW-1185">Reference proteome</keyword>
<dbReference type="NCBIfam" id="TIGR00296">
    <property type="entry name" value="TIGR00296 family protein"/>
    <property type="match status" value="1"/>
</dbReference>
<dbReference type="InterPro" id="IPR036071">
    <property type="entry name" value="AMMECR1_dom_sf"/>
</dbReference>
<evidence type="ECO:0000259" key="1">
    <source>
        <dbReference type="PROSITE" id="PS51112"/>
    </source>
</evidence>
<dbReference type="PANTHER" id="PTHR13016:SF0">
    <property type="entry name" value="AMME SYNDROME CANDIDATE GENE 1 PROTEIN"/>
    <property type="match status" value="1"/>
</dbReference>
<accession>A0ABQ8FIX7</accession>
<comment type="caution">
    <text evidence="2">The sequence shown here is derived from an EMBL/GenBank/DDBJ whole genome shotgun (WGS) entry which is preliminary data.</text>
</comment>
<dbReference type="InterPro" id="IPR023473">
    <property type="entry name" value="AMMECR1"/>
</dbReference>
<dbReference type="EMBL" id="JAFCIX010000093">
    <property type="protein sequence ID" value="KAH6598874.1"/>
    <property type="molecule type" value="Genomic_DNA"/>
</dbReference>
<dbReference type="Gene3D" id="3.30.700.20">
    <property type="entry name" value="Hypothetical protein ph0010, domain 1"/>
    <property type="match status" value="1"/>
</dbReference>
<sequence>MHSTRDIPAPHIMDGEAMASKTDEHPEAALLEHCCYCFEALLSHFNGCQAPLPTFEDAEYPLFVTWTVSKNDQLRGCIGNFSPMPLHSGLKEYALTSALQDTRFSPIQRSDLAHLTCGVSLLINFENGANWQDWKIGKHGIRIAFEDENGRKRSATYLPEVAEEQGWDHIQAIDSLLRKGGYRGTITPKVRESIILTRYQSSKKRASYDQYVQHKNRTSSGH</sequence>
<protein>
    <recommendedName>
        <fullName evidence="1">AMMECR1 domain-containing protein</fullName>
    </recommendedName>
</protein>
<organism evidence="2 3">
    <name type="scientific">Batrachochytrium salamandrivorans</name>
    <dbReference type="NCBI Taxonomy" id="1357716"/>
    <lineage>
        <taxon>Eukaryota</taxon>
        <taxon>Fungi</taxon>
        <taxon>Fungi incertae sedis</taxon>
        <taxon>Chytridiomycota</taxon>
        <taxon>Chytridiomycota incertae sedis</taxon>
        <taxon>Chytridiomycetes</taxon>
        <taxon>Rhizophydiales</taxon>
        <taxon>Rhizophydiales incertae sedis</taxon>
        <taxon>Batrachochytrium</taxon>
    </lineage>
</organism>
<dbReference type="Proteomes" id="UP001648503">
    <property type="component" value="Unassembled WGS sequence"/>
</dbReference>
<dbReference type="PROSITE" id="PS51112">
    <property type="entry name" value="AMMECR1"/>
    <property type="match status" value="1"/>
</dbReference>
<name>A0ABQ8FIX7_9FUNG</name>
<gene>
    <name evidence="2" type="ORF">BASA50_003381</name>
</gene>
<proteinExistence type="predicted"/>
<dbReference type="InterPro" id="IPR027485">
    <property type="entry name" value="AMMECR1_N"/>
</dbReference>
<feature type="domain" description="AMMECR1" evidence="1">
    <location>
        <begin position="22"/>
        <end position="215"/>
    </location>
</feature>
<dbReference type="InterPro" id="IPR002733">
    <property type="entry name" value="AMMECR1_domain"/>
</dbReference>
<dbReference type="PANTHER" id="PTHR13016">
    <property type="entry name" value="AMMECR1 HOMOLOG"/>
    <property type="match status" value="1"/>
</dbReference>
<reference evidence="2 3" key="1">
    <citation type="submission" date="2021-02" db="EMBL/GenBank/DDBJ databases">
        <title>Variation within the Batrachochytrium salamandrivorans European outbreak.</title>
        <authorList>
            <person name="Kelly M."/>
            <person name="Pasmans F."/>
            <person name="Shea T.P."/>
            <person name="Munoz J.F."/>
            <person name="Carranza S."/>
            <person name="Cuomo C.A."/>
            <person name="Martel A."/>
        </authorList>
    </citation>
    <scope>NUCLEOTIDE SEQUENCE [LARGE SCALE GENOMIC DNA]</scope>
    <source>
        <strain evidence="2 3">AMFP18/2</strain>
    </source>
</reference>
<evidence type="ECO:0000313" key="3">
    <source>
        <dbReference type="Proteomes" id="UP001648503"/>
    </source>
</evidence>
<dbReference type="Pfam" id="PF01871">
    <property type="entry name" value="AMMECR1"/>
    <property type="match status" value="1"/>
</dbReference>
<evidence type="ECO:0000313" key="2">
    <source>
        <dbReference type="EMBL" id="KAH6598874.1"/>
    </source>
</evidence>
<dbReference type="SUPFAM" id="SSF143447">
    <property type="entry name" value="AMMECR1-like"/>
    <property type="match status" value="1"/>
</dbReference>